<dbReference type="Proteomes" id="UP000199076">
    <property type="component" value="Unassembled WGS sequence"/>
</dbReference>
<dbReference type="InterPro" id="IPR042099">
    <property type="entry name" value="ANL_N_sf"/>
</dbReference>
<dbReference type="EMBL" id="FNBK01000001">
    <property type="protein sequence ID" value="SDE75193.1"/>
    <property type="molecule type" value="Genomic_DNA"/>
</dbReference>
<evidence type="ECO:0000256" key="1">
    <source>
        <dbReference type="ARBA" id="ARBA00022741"/>
    </source>
</evidence>
<reference evidence="5" key="1">
    <citation type="submission" date="2016-10" db="EMBL/GenBank/DDBJ databases">
        <authorList>
            <person name="Varghese N."/>
            <person name="Submissions S."/>
        </authorList>
    </citation>
    <scope>NUCLEOTIDE SEQUENCE [LARGE SCALE GENOMIC DNA]</scope>
    <source>
        <strain evidence="5">IBRC-M 10760</strain>
    </source>
</reference>
<dbReference type="GO" id="GO:0004467">
    <property type="term" value="F:long-chain fatty acid-CoA ligase activity"/>
    <property type="evidence" value="ECO:0007669"/>
    <property type="project" value="TreeGrafter"/>
</dbReference>
<dbReference type="InterPro" id="IPR000873">
    <property type="entry name" value="AMP-dep_synth/lig_dom"/>
</dbReference>
<dbReference type="OrthoDB" id="70225at2157"/>
<dbReference type="GO" id="GO:0016020">
    <property type="term" value="C:membrane"/>
    <property type="evidence" value="ECO:0007669"/>
    <property type="project" value="TreeGrafter"/>
</dbReference>
<keyword evidence="2" id="KW-0067">ATP-binding</keyword>
<dbReference type="InterPro" id="IPR020845">
    <property type="entry name" value="AMP-binding_CS"/>
</dbReference>
<dbReference type="Gene3D" id="3.40.50.12780">
    <property type="entry name" value="N-terminal domain of ligase-like"/>
    <property type="match status" value="1"/>
</dbReference>
<dbReference type="SUPFAM" id="SSF56801">
    <property type="entry name" value="Acetyl-CoA synthetase-like"/>
    <property type="match status" value="1"/>
</dbReference>
<gene>
    <name evidence="4" type="ORF">SAMN05216218_101190</name>
</gene>
<evidence type="ECO:0000313" key="4">
    <source>
        <dbReference type="EMBL" id="SDE75193.1"/>
    </source>
</evidence>
<dbReference type="CDD" id="cd05907">
    <property type="entry name" value="VL_LC_FACS_like"/>
    <property type="match status" value="1"/>
</dbReference>
<dbReference type="PANTHER" id="PTHR43272">
    <property type="entry name" value="LONG-CHAIN-FATTY-ACID--COA LIGASE"/>
    <property type="match status" value="1"/>
</dbReference>
<dbReference type="PANTHER" id="PTHR43272:SF33">
    <property type="entry name" value="AMP-BINDING DOMAIN-CONTAINING PROTEIN-RELATED"/>
    <property type="match status" value="1"/>
</dbReference>
<keyword evidence="5" id="KW-1185">Reference proteome</keyword>
<keyword evidence="1" id="KW-0547">Nucleotide-binding</keyword>
<dbReference type="Pfam" id="PF23562">
    <property type="entry name" value="AMP-binding_C_3"/>
    <property type="match status" value="1"/>
</dbReference>
<dbReference type="GO" id="GO:0005524">
    <property type="term" value="F:ATP binding"/>
    <property type="evidence" value="ECO:0007669"/>
    <property type="project" value="UniProtKB-KW"/>
</dbReference>
<protein>
    <submittedName>
        <fullName evidence="4">Long-chain acyl-CoA synthetase</fullName>
    </submittedName>
</protein>
<accession>A0A1G7FH04</accession>
<proteinExistence type="predicted"/>
<dbReference type="Pfam" id="PF00501">
    <property type="entry name" value="AMP-binding"/>
    <property type="match status" value="1"/>
</dbReference>
<dbReference type="AlphaFoldDB" id="A0A1G7FH04"/>
<dbReference type="PROSITE" id="PS00455">
    <property type="entry name" value="AMP_BINDING"/>
    <property type="match status" value="1"/>
</dbReference>
<feature type="domain" description="AMP-dependent synthetase/ligase" evidence="3">
    <location>
        <begin position="63"/>
        <end position="477"/>
    </location>
</feature>
<evidence type="ECO:0000256" key="2">
    <source>
        <dbReference type="ARBA" id="ARBA00022840"/>
    </source>
</evidence>
<evidence type="ECO:0000259" key="3">
    <source>
        <dbReference type="Pfam" id="PF00501"/>
    </source>
</evidence>
<dbReference type="STRING" id="660518.SAMN05216218_101190"/>
<dbReference type="RefSeq" id="WP_092686692.1">
    <property type="nucleotide sequence ID" value="NZ_FNBK01000001.1"/>
</dbReference>
<name>A0A1G7FH04_9EURY</name>
<sequence length="664" mass="74361">MTTTEELLQLEREYTDEVTGSGTVPELFEASVERHAELPAQQYKGGVYDRSLTEDVIPEPAAGEWGLLTYDRMAEIVRNLAAGFRELGVDHGERVGLFSNTRMEWAQTDFALLAAGGVVTTIYTESSPRQVRYLLNDPGATGVVVENEELLARVLDVKDDTAVEFVVLVDGVDIYDDNDDIYTLGEVHELGREAFEESAYQSWLDEQSPDDLASLIYTSGTTGKPKGVRLTHANFRANVTQIRKRFGPRPDKTEDIPVLDSDVKTLSFLPLAHVFERTAGHFSMFGGGATVAYAESPDTVQEDMHAVQPSTATSVPRVYERVFDAMREQAASSDLKEKIFQRALEIGKEYGRTEDPSRRLKLEYYVANKLVFQQVKDQLGGNIDYFVSGGGSLNKDLAELFRGMGLEIFEGYGLTETSPVVSTNPAEDPRPGTLGPPMAGMETYLDDSVIGPDRKEKADGEIGELLVRGPNVTQGYWNKPEETEDAFTTLPGDDEDDDEWFRTGDIIERTEDGYLVYHDRLKQLLVLSTGKNVAPGPIEDAFATSERVDQVMVMGDNQKFISALLVPNFEAIERWAEQEGIDLPEDRDDVCDDERVHEWVQEAVDEVNEGFEKHETIKQFELVHVEWTPENDMLTSSMKLKRRNIRDHFFHKVEAIYGESASAE</sequence>
<organism evidence="4 5">
    <name type="scientific">Halorientalis regularis</name>
    <dbReference type="NCBI Taxonomy" id="660518"/>
    <lineage>
        <taxon>Archaea</taxon>
        <taxon>Methanobacteriati</taxon>
        <taxon>Methanobacteriota</taxon>
        <taxon>Stenosarchaea group</taxon>
        <taxon>Halobacteria</taxon>
        <taxon>Halobacteriales</taxon>
        <taxon>Haloarculaceae</taxon>
        <taxon>Halorientalis</taxon>
    </lineage>
</organism>
<evidence type="ECO:0000313" key="5">
    <source>
        <dbReference type="Proteomes" id="UP000199076"/>
    </source>
</evidence>